<dbReference type="Pfam" id="PF00970">
    <property type="entry name" value="FAD_binding_6"/>
    <property type="match status" value="1"/>
</dbReference>
<name>A0A0B0D8C3_9MICC</name>
<evidence type="ECO:0000259" key="10">
    <source>
        <dbReference type="PROSITE" id="PS51384"/>
    </source>
</evidence>
<comment type="cofactor">
    <cofactor evidence="1">
        <name>FAD</name>
        <dbReference type="ChEBI" id="CHEBI:57692"/>
    </cofactor>
</comment>
<dbReference type="Gene3D" id="3.10.20.30">
    <property type="match status" value="1"/>
</dbReference>
<dbReference type="InterPro" id="IPR036010">
    <property type="entry name" value="2Fe-2S_ferredoxin-like_sf"/>
</dbReference>
<accession>A0A0B0D8C3</accession>
<dbReference type="Gene3D" id="3.40.50.80">
    <property type="entry name" value="Nucleotide-binding domain of ferredoxin-NADP reductase (FNR) module"/>
    <property type="match status" value="1"/>
</dbReference>
<evidence type="ECO:0000313" key="12">
    <source>
        <dbReference type="Proteomes" id="UP000030664"/>
    </source>
</evidence>
<dbReference type="Pfam" id="PF00175">
    <property type="entry name" value="NAD_binding_1"/>
    <property type="match status" value="1"/>
</dbReference>
<keyword evidence="7" id="KW-0408">Iron</keyword>
<dbReference type="RefSeq" id="WP_035964002.1">
    <property type="nucleotide sequence ID" value="NZ_JROM01000022.1"/>
</dbReference>
<evidence type="ECO:0000256" key="8">
    <source>
        <dbReference type="ARBA" id="ARBA00023014"/>
    </source>
</evidence>
<keyword evidence="5" id="KW-0274">FAD</keyword>
<dbReference type="PROSITE" id="PS51384">
    <property type="entry name" value="FAD_FR"/>
    <property type="match status" value="1"/>
</dbReference>
<evidence type="ECO:0000256" key="5">
    <source>
        <dbReference type="ARBA" id="ARBA00022827"/>
    </source>
</evidence>
<evidence type="ECO:0000256" key="2">
    <source>
        <dbReference type="ARBA" id="ARBA00022630"/>
    </source>
</evidence>
<dbReference type="InterPro" id="IPR001041">
    <property type="entry name" value="2Fe-2S_ferredoxin-type"/>
</dbReference>
<dbReference type="Pfam" id="PF00111">
    <property type="entry name" value="Fer2"/>
    <property type="match status" value="1"/>
</dbReference>
<dbReference type="Proteomes" id="UP000030664">
    <property type="component" value="Unassembled WGS sequence"/>
</dbReference>
<dbReference type="InterPro" id="IPR012675">
    <property type="entry name" value="Beta-grasp_dom_sf"/>
</dbReference>
<evidence type="ECO:0000259" key="9">
    <source>
        <dbReference type="PROSITE" id="PS51085"/>
    </source>
</evidence>
<dbReference type="SUPFAM" id="SSF54292">
    <property type="entry name" value="2Fe-2S ferredoxin-like"/>
    <property type="match status" value="1"/>
</dbReference>
<dbReference type="CDD" id="cd06216">
    <property type="entry name" value="FNR_iron_sulfur_binding_2"/>
    <property type="match status" value="1"/>
</dbReference>
<comment type="caution">
    <text evidence="11">The sequence shown here is derived from an EMBL/GenBank/DDBJ whole genome shotgun (WGS) entry which is preliminary data.</text>
</comment>
<evidence type="ECO:0000256" key="7">
    <source>
        <dbReference type="ARBA" id="ARBA00023004"/>
    </source>
</evidence>
<keyword evidence="3" id="KW-0001">2Fe-2S</keyword>
<organism evidence="11 12">
    <name type="scientific">Kocuria marina</name>
    <dbReference type="NCBI Taxonomy" id="223184"/>
    <lineage>
        <taxon>Bacteria</taxon>
        <taxon>Bacillati</taxon>
        <taxon>Actinomycetota</taxon>
        <taxon>Actinomycetes</taxon>
        <taxon>Micrococcales</taxon>
        <taxon>Micrococcaceae</taxon>
        <taxon>Kocuria</taxon>
    </lineage>
</organism>
<keyword evidence="8" id="KW-0411">Iron-sulfur</keyword>
<dbReference type="Gene3D" id="2.40.30.10">
    <property type="entry name" value="Translation factors"/>
    <property type="match status" value="1"/>
</dbReference>
<dbReference type="InterPro" id="IPR017938">
    <property type="entry name" value="Riboflavin_synthase-like_b-brl"/>
</dbReference>
<dbReference type="InterPro" id="IPR017927">
    <property type="entry name" value="FAD-bd_FR_type"/>
</dbReference>
<dbReference type="PANTHER" id="PTHR47354">
    <property type="entry name" value="NADH OXIDOREDUCTASE HCR"/>
    <property type="match status" value="1"/>
</dbReference>
<feature type="domain" description="FAD-binding FR-type" evidence="10">
    <location>
        <begin position="36"/>
        <end position="134"/>
    </location>
</feature>
<dbReference type="CDD" id="cd00207">
    <property type="entry name" value="fer2"/>
    <property type="match status" value="1"/>
</dbReference>
<dbReference type="EMBL" id="JROM01000022">
    <property type="protein sequence ID" value="KHE74231.1"/>
    <property type="molecule type" value="Genomic_DNA"/>
</dbReference>
<reference evidence="11 12" key="1">
    <citation type="submission" date="2014-09" db="EMBL/GenBank/DDBJ databases">
        <title>High-quality draft genome sequence of Kocuria marina SO9-6, an actinobacterium isolated from a copper mine.</title>
        <authorList>
            <person name="Castro D.B."/>
            <person name="Pereira L.B."/>
            <person name="Silva M.V."/>
            <person name="Silva B.P."/>
            <person name="Zanardi B.R."/>
            <person name="Carlos C."/>
            <person name="Belgini D.R."/>
            <person name="Limache E.G."/>
            <person name="Lacerda G.V."/>
            <person name="Nery M.B."/>
            <person name="Gomes M.B."/>
            <person name="Souza S."/>
            <person name="Silva T.M."/>
            <person name="Rodrigues V.D."/>
            <person name="Paulino L.C."/>
            <person name="Vicentini R."/>
            <person name="Ferraz L.F."/>
            <person name="Ottoboni L.M."/>
        </authorList>
    </citation>
    <scope>NUCLEOTIDE SEQUENCE [LARGE SCALE GENOMIC DNA]</scope>
    <source>
        <strain evidence="11 12">SO9-6</strain>
    </source>
</reference>
<dbReference type="PANTHER" id="PTHR47354:SF6">
    <property type="entry name" value="NADH OXIDOREDUCTASE HCR"/>
    <property type="match status" value="1"/>
</dbReference>
<evidence type="ECO:0000313" key="11">
    <source>
        <dbReference type="EMBL" id="KHE74231.1"/>
    </source>
</evidence>
<dbReference type="SUPFAM" id="SSF52343">
    <property type="entry name" value="Ferredoxin reductase-like, C-terminal NADP-linked domain"/>
    <property type="match status" value="1"/>
</dbReference>
<evidence type="ECO:0000256" key="3">
    <source>
        <dbReference type="ARBA" id="ARBA00022714"/>
    </source>
</evidence>
<dbReference type="AlphaFoldDB" id="A0A0B0D8C3"/>
<dbReference type="SUPFAM" id="SSF63380">
    <property type="entry name" value="Riboflavin synthase domain-like"/>
    <property type="match status" value="1"/>
</dbReference>
<evidence type="ECO:0000256" key="1">
    <source>
        <dbReference type="ARBA" id="ARBA00001974"/>
    </source>
</evidence>
<dbReference type="PRINTS" id="PR00410">
    <property type="entry name" value="PHEHYDRXLASE"/>
</dbReference>
<gene>
    <name evidence="11" type="ORF">AS25_07510</name>
</gene>
<evidence type="ECO:0000256" key="4">
    <source>
        <dbReference type="ARBA" id="ARBA00022723"/>
    </source>
</evidence>
<dbReference type="PROSITE" id="PS51085">
    <property type="entry name" value="2FE2S_FER_2"/>
    <property type="match status" value="1"/>
</dbReference>
<dbReference type="InterPro" id="IPR008333">
    <property type="entry name" value="Cbr1-like_FAD-bd_dom"/>
</dbReference>
<feature type="domain" description="2Fe-2S ferredoxin-type" evidence="9">
    <location>
        <begin position="269"/>
        <end position="350"/>
    </location>
</feature>
<keyword evidence="4" id="KW-0479">Metal-binding</keyword>
<dbReference type="eggNOG" id="COG1018">
    <property type="taxonomic scope" value="Bacteria"/>
</dbReference>
<proteinExistence type="predicted"/>
<dbReference type="GO" id="GO:0046872">
    <property type="term" value="F:metal ion binding"/>
    <property type="evidence" value="ECO:0007669"/>
    <property type="project" value="UniProtKB-KW"/>
</dbReference>
<keyword evidence="2" id="KW-0285">Flavoprotein</keyword>
<sequence>MGHPGIKGFFRAAAGILSYPQDPRSFAQIFGALSSAHYTRGRITRVRRETPDTVTVFFTAGDGWIPHRAGQWARIGVEVDGKRIWRPYSISAPEHGDPSITVKAQGLVSEHIVERAAPGNVLYLERPEGQFLLPDTPTELLFMVAGSGITPVMSMLQTLMPRRPDHDVVLIYVSRNRESCIFHDEILELADQFPGLRPVFWFTEERGRLDASDADALAELCPDHADRVTYACGPDSFVSAVEDLAGSHGGTPVVERFDVTRQFSGGQRGEVRFTRSDMTLEVGPDETVLEAAERAQHQLPHGCRMGICHSCLVPLTDGAVTNIRTGELHREPGPVQTCVTRPAPHAVFDA</sequence>
<dbReference type="InterPro" id="IPR039261">
    <property type="entry name" value="FNR_nucleotide-bd"/>
</dbReference>
<evidence type="ECO:0000256" key="6">
    <source>
        <dbReference type="ARBA" id="ARBA00023002"/>
    </source>
</evidence>
<dbReference type="InterPro" id="IPR050415">
    <property type="entry name" value="MRET"/>
</dbReference>
<dbReference type="InterPro" id="IPR001433">
    <property type="entry name" value="OxRdtase_FAD/NAD-bd"/>
</dbReference>
<keyword evidence="6" id="KW-0560">Oxidoreductase</keyword>
<protein>
    <submittedName>
        <fullName evidence="11">Oxidoreductase</fullName>
    </submittedName>
</protein>
<dbReference type="GO" id="GO:0051537">
    <property type="term" value="F:2 iron, 2 sulfur cluster binding"/>
    <property type="evidence" value="ECO:0007669"/>
    <property type="project" value="UniProtKB-KW"/>
</dbReference>
<dbReference type="GO" id="GO:0016491">
    <property type="term" value="F:oxidoreductase activity"/>
    <property type="evidence" value="ECO:0007669"/>
    <property type="project" value="UniProtKB-KW"/>
</dbReference>
<dbReference type="STRING" id="223184.AS25_07510"/>